<proteinExistence type="predicted"/>
<evidence type="ECO:0000313" key="1">
    <source>
        <dbReference type="EMBL" id="SBS46553.1"/>
    </source>
</evidence>
<gene>
    <name evidence="1" type="primary">C7H10ORF112</name>
</gene>
<dbReference type="AlphaFoldDB" id="A0A1A8UHD9"/>
<reference evidence="1" key="2">
    <citation type="submission" date="2016-06" db="EMBL/GenBank/DDBJ databases">
        <title>The genome of a short-lived fish provides insights into sex chromosome evolution and the genetic control of aging.</title>
        <authorList>
            <person name="Reichwald K."/>
            <person name="Felder M."/>
            <person name="Petzold A."/>
            <person name="Koch P."/>
            <person name="Groth M."/>
            <person name="Platzer M."/>
        </authorList>
    </citation>
    <scope>NUCLEOTIDE SEQUENCE</scope>
    <source>
        <tissue evidence="1">Brain</tissue>
    </source>
</reference>
<organism evidence="1">
    <name type="scientific">Nothobranchius furzeri</name>
    <name type="common">Turquoise killifish</name>
    <dbReference type="NCBI Taxonomy" id="105023"/>
    <lineage>
        <taxon>Eukaryota</taxon>
        <taxon>Metazoa</taxon>
        <taxon>Chordata</taxon>
        <taxon>Craniata</taxon>
        <taxon>Vertebrata</taxon>
        <taxon>Euteleostomi</taxon>
        <taxon>Actinopterygii</taxon>
        <taxon>Neopterygii</taxon>
        <taxon>Teleostei</taxon>
        <taxon>Neoteleostei</taxon>
        <taxon>Acanthomorphata</taxon>
        <taxon>Ovalentaria</taxon>
        <taxon>Atherinomorphae</taxon>
        <taxon>Cyprinodontiformes</taxon>
        <taxon>Nothobranchiidae</taxon>
        <taxon>Nothobranchius</taxon>
    </lineage>
</organism>
<feature type="non-terminal residue" evidence="1">
    <location>
        <position position="1"/>
    </location>
</feature>
<accession>A0A1A8UHD9</accession>
<reference evidence="1" key="1">
    <citation type="submission" date="2016-05" db="EMBL/GenBank/DDBJ databases">
        <authorList>
            <person name="Lavstsen T."/>
            <person name="Jespersen J.S."/>
        </authorList>
    </citation>
    <scope>NUCLEOTIDE SEQUENCE</scope>
    <source>
        <tissue evidence="1">Brain</tissue>
    </source>
</reference>
<protein>
    <submittedName>
        <fullName evidence="1">Chromosome 10 open reading frame 112</fullName>
    </submittedName>
</protein>
<sequence>RTGTMPSYPSPTHCTITFLMLKVLTTRAPKHKIDGL</sequence>
<dbReference type="EMBL" id="HAEJ01006096">
    <property type="protein sequence ID" value="SBS46553.1"/>
    <property type="molecule type" value="Transcribed_RNA"/>
</dbReference>
<name>A0A1A8UHD9_NOTFU</name>